<evidence type="ECO:0000256" key="3">
    <source>
        <dbReference type="ARBA" id="ARBA00022722"/>
    </source>
</evidence>
<evidence type="ECO:0000256" key="1">
    <source>
        <dbReference type="ARBA" id="ARBA00006811"/>
    </source>
</evidence>
<evidence type="ECO:0000313" key="11">
    <source>
        <dbReference type="Proteomes" id="UP000408764"/>
    </source>
</evidence>
<keyword evidence="3" id="KW-0540">Nuclease</keyword>
<dbReference type="AlphaFoldDB" id="A0A5P1D626"/>
<evidence type="ECO:0000313" key="10">
    <source>
        <dbReference type="EMBL" id="MRJ35897.1"/>
    </source>
</evidence>
<reference evidence="10 11" key="1">
    <citation type="submission" date="2019-08" db="EMBL/GenBank/DDBJ databases">
        <title>Pseudomonas haemolytica sp. nov. isolated from raw milk and skim milk concentrate.</title>
        <authorList>
            <person name="Hofmann K."/>
            <person name="Huptas C."/>
            <person name="Doll E."/>
            <person name="Scherer S."/>
            <person name="Wenning M."/>
        </authorList>
    </citation>
    <scope>NUCLEOTIDE SEQUENCE [LARGE SCALE GENOMIC DNA]</scope>
    <source>
        <strain evidence="10 11">DSM 108987</strain>
    </source>
</reference>
<reference evidence="9 12" key="2">
    <citation type="submission" date="2021-01" db="EMBL/GenBank/DDBJ databases">
        <title>Antibiotic resistance and phylogeny of Pseudomonas spp. isolated over three decades from chicken meat in the Norwegian food chain.</title>
        <authorList>
            <person name="Moen B."/>
        </authorList>
    </citation>
    <scope>NUCLEOTIDE SEQUENCE [LARGE SCALE GENOMIC DNA]</scope>
    <source>
        <strain evidence="9 12">MF6766</strain>
    </source>
</reference>
<evidence type="ECO:0000313" key="12">
    <source>
        <dbReference type="Proteomes" id="UP000620382"/>
    </source>
</evidence>
<keyword evidence="7" id="KW-0078">Bacteriocin</keyword>
<evidence type="ECO:0000256" key="4">
    <source>
        <dbReference type="ARBA" id="ARBA00022759"/>
    </source>
</evidence>
<dbReference type="InterPro" id="IPR016128">
    <property type="entry name" value="Pyosin/cloacin_T_dom"/>
</dbReference>
<dbReference type="OrthoDB" id="2067488at2"/>
<dbReference type="GO" id="GO:0016787">
    <property type="term" value="F:hydrolase activity"/>
    <property type="evidence" value="ECO:0007669"/>
    <property type="project" value="UniProtKB-KW"/>
</dbReference>
<keyword evidence="5" id="KW-0378">Hydrolase</keyword>
<keyword evidence="6" id="KW-0044">Antibiotic</keyword>
<evidence type="ECO:0000256" key="6">
    <source>
        <dbReference type="ARBA" id="ARBA00023022"/>
    </source>
</evidence>
<comment type="caution">
    <text evidence="10">The sequence shown here is derived from an EMBL/GenBank/DDBJ whole genome shotgun (WGS) entry which is preliminary data.</text>
</comment>
<feature type="domain" description="Pyosin/cloacin translocation" evidence="8">
    <location>
        <begin position="309"/>
        <end position="444"/>
    </location>
</feature>
<dbReference type="GO" id="GO:0019835">
    <property type="term" value="P:cytolysis"/>
    <property type="evidence" value="ECO:0007669"/>
    <property type="project" value="InterPro"/>
</dbReference>
<dbReference type="SUPFAM" id="SSF54060">
    <property type="entry name" value="His-Me finger endonucleases"/>
    <property type="match status" value="1"/>
</dbReference>
<gene>
    <name evidence="10" type="ORF">FRT59_02760</name>
    <name evidence="9" type="ORF">JJD71_08925</name>
</gene>
<evidence type="ECO:0000259" key="8">
    <source>
        <dbReference type="Pfam" id="PF06958"/>
    </source>
</evidence>
<dbReference type="EMBL" id="JAENSR010000002">
    <property type="protein sequence ID" value="MBK3459186.1"/>
    <property type="molecule type" value="Genomic_DNA"/>
</dbReference>
<dbReference type="PRINTS" id="PR01300">
    <property type="entry name" value="PYOCINKILLER"/>
</dbReference>
<keyword evidence="12" id="KW-1185">Reference proteome</keyword>
<evidence type="ECO:0000256" key="5">
    <source>
        <dbReference type="ARBA" id="ARBA00022801"/>
    </source>
</evidence>
<dbReference type="Pfam" id="PF21431">
    <property type="entry name" value="Col-Pyo_DNase"/>
    <property type="match status" value="1"/>
</dbReference>
<proteinExistence type="inferred from homology"/>
<accession>A0A5P1D626</accession>
<dbReference type="InterPro" id="IPR037146">
    <property type="entry name" value="Colicin/pyocin_DNase_dom_sf"/>
</dbReference>
<dbReference type="GO" id="GO:0031640">
    <property type="term" value="P:killing of cells of another organism"/>
    <property type="evidence" value="ECO:0007669"/>
    <property type="project" value="UniProtKB-KW"/>
</dbReference>
<evidence type="ECO:0000256" key="2">
    <source>
        <dbReference type="ARBA" id="ARBA00022529"/>
    </source>
</evidence>
<dbReference type="InterPro" id="IPR044925">
    <property type="entry name" value="His-Me_finger_sf"/>
</dbReference>
<evidence type="ECO:0000313" key="9">
    <source>
        <dbReference type="EMBL" id="MBK3459186.1"/>
    </source>
</evidence>
<comment type="similarity">
    <text evidence="1">Belongs to the colicin/pyosin nuclease family.</text>
</comment>
<name>A0A5P1D626_9PSED</name>
<dbReference type="InterPro" id="IPR003060">
    <property type="entry name" value="Pyocin_killer"/>
</dbReference>
<dbReference type="Proteomes" id="UP000408764">
    <property type="component" value="Unassembled WGS sequence"/>
</dbReference>
<sequence>MSGQLEIGPIVITAGKENDYSINGFGGGYGPPPIPGWLIGIYADLVASADEMVHEEYRKSPREYEAAITALPKKAEAEFSDIEAQANAVGKSLTEKLGFQVKQIEAKIAERSAAYRIQFDIAKSYDGADPTTGFRIPNGSFPGDFYYHFAQDWIKSHKAAYEAKLLNAEAKILNDHLTLINDALSTAIAEEQARLTREAEAQRLAAEAAQTVRAANTFRSSGSAAATGPLVITAAGTISTLETAAATLQAAIRSAISALSSLLAGTASGLLVGVSALIYSPKLANGELPERYVLSTPLSDLVPSHTHDLNALASTGGTIDLPVRISSKTAADGRSEVFIVKTDGTAVPSKVNIVAASYDVEQRVYTVTTNDAPPRTLIWTPITAPGNSSTSLPTDQPEPPVYVGATVTPVEGRVDYFPGISEASFDDFITVFPIDSGLAPLYIMFRDRREDPGIVTGDGQAMTGPWLGAASQGEGAPIPSQIADKLRGQEYKNFRAFREAFWKAVANDSELESQFNRQNLSIMLDGKAPFSSKSEWVGKSVKFEIHHKNLVSQGGAIFDIDNIYVVTPKRHKVIHGKGN</sequence>
<dbReference type="Gene3D" id="3.90.540.10">
    <property type="entry name" value="Colicin/pyocin, DNase domain"/>
    <property type="match status" value="1"/>
</dbReference>
<dbReference type="InterPro" id="IPR036302">
    <property type="entry name" value="Pyosin/cloacin_T_dom_sf"/>
</dbReference>
<dbReference type="Pfam" id="PF06958">
    <property type="entry name" value="Pyocin_S"/>
    <property type="match status" value="1"/>
</dbReference>
<dbReference type="SUPFAM" id="SSF69369">
    <property type="entry name" value="Cloacin translocation domain"/>
    <property type="match status" value="1"/>
</dbReference>
<dbReference type="GO" id="GO:0042742">
    <property type="term" value="P:defense response to bacterium"/>
    <property type="evidence" value="ECO:0007669"/>
    <property type="project" value="UniProtKB-KW"/>
</dbReference>
<dbReference type="EMBL" id="VOIW01000001">
    <property type="protein sequence ID" value="MRJ35897.1"/>
    <property type="molecule type" value="Genomic_DNA"/>
</dbReference>
<organism evidence="10 11">
    <name type="scientific">Pseudomonas haemolytica</name>
    <dbReference type="NCBI Taxonomy" id="2600065"/>
    <lineage>
        <taxon>Bacteria</taxon>
        <taxon>Pseudomonadati</taxon>
        <taxon>Pseudomonadota</taxon>
        <taxon>Gammaproteobacteria</taxon>
        <taxon>Pseudomonadales</taxon>
        <taxon>Pseudomonadaceae</taxon>
        <taxon>Pseudomonas</taxon>
    </lineage>
</organism>
<dbReference type="RefSeq" id="WP_153870343.1">
    <property type="nucleotide sequence ID" value="NZ_JAEKCT010000001.1"/>
</dbReference>
<dbReference type="GO" id="GO:0005102">
    <property type="term" value="F:signaling receptor binding"/>
    <property type="evidence" value="ECO:0007669"/>
    <property type="project" value="InterPro"/>
</dbReference>
<dbReference type="GO" id="GO:0004519">
    <property type="term" value="F:endonuclease activity"/>
    <property type="evidence" value="ECO:0007669"/>
    <property type="project" value="UniProtKB-KW"/>
</dbReference>
<dbReference type="Proteomes" id="UP000620382">
    <property type="component" value="Unassembled WGS sequence"/>
</dbReference>
<protein>
    <submittedName>
        <fullName evidence="9">S-type pyocin domain-containing protein</fullName>
    </submittedName>
</protein>
<keyword evidence="4" id="KW-0255">Endonuclease</keyword>
<keyword evidence="2" id="KW-0929">Antimicrobial</keyword>
<evidence type="ECO:0000256" key="7">
    <source>
        <dbReference type="ARBA" id="ARBA00023048"/>
    </source>
</evidence>